<dbReference type="Proteomes" id="UP000003273">
    <property type="component" value="Unassembled WGS sequence"/>
</dbReference>
<dbReference type="AlphaFoldDB" id="I4GX29"/>
<gene>
    <name evidence="1" type="ORF">MICAE_2460060</name>
</gene>
<proteinExistence type="predicted"/>
<name>I4GX29_MICAE</name>
<organism evidence="1 2">
    <name type="scientific">Microcystis aeruginosa PCC 9806</name>
    <dbReference type="NCBI Taxonomy" id="1160282"/>
    <lineage>
        <taxon>Bacteria</taxon>
        <taxon>Bacillati</taxon>
        <taxon>Cyanobacteriota</taxon>
        <taxon>Cyanophyceae</taxon>
        <taxon>Oscillatoriophycideae</taxon>
        <taxon>Chroococcales</taxon>
        <taxon>Microcystaceae</taxon>
        <taxon>Microcystis</taxon>
    </lineage>
</organism>
<dbReference type="HOGENOM" id="CLU_3119754_0_0_3"/>
<accession>I4GX29</accession>
<dbReference type="RefSeq" id="WP_002784981.1">
    <property type="nucleotide sequence ID" value="NZ_HE973252.1"/>
</dbReference>
<sequence length="50" mass="5455">MYNSVLGAFPNASPATPAIDFGERTMHIDGSCQWDAEERSAIAVIFLIKL</sequence>
<evidence type="ECO:0000313" key="1">
    <source>
        <dbReference type="EMBL" id="CCI14353.1"/>
    </source>
</evidence>
<comment type="caution">
    <text evidence="1">The sequence shown here is derived from an EMBL/GenBank/DDBJ whole genome shotgun (WGS) entry which is preliminary data.</text>
</comment>
<protein>
    <submittedName>
        <fullName evidence="1">Uncharacterized protein</fullName>
    </submittedName>
</protein>
<dbReference type="EMBL" id="CAIL01000164">
    <property type="protein sequence ID" value="CCI14353.1"/>
    <property type="molecule type" value="Genomic_DNA"/>
</dbReference>
<reference evidence="1 2" key="1">
    <citation type="submission" date="2012-04" db="EMBL/GenBank/DDBJ databases">
        <authorList>
            <person name="Genoscope - CEA"/>
        </authorList>
    </citation>
    <scope>NUCLEOTIDE SEQUENCE [LARGE SCALE GENOMIC DNA]</scope>
    <source>
        <strain evidence="1 2">9806</strain>
    </source>
</reference>
<evidence type="ECO:0000313" key="2">
    <source>
        <dbReference type="Proteomes" id="UP000003273"/>
    </source>
</evidence>